<evidence type="ECO:0000259" key="11">
    <source>
        <dbReference type="SMART" id="SM00642"/>
    </source>
</evidence>
<evidence type="ECO:0000313" key="15">
    <source>
        <dbReference type="Proteomes" id="UP000619376"/>
    </source>
</evidence>
<evidence type="ECO:0000256" key="9">
    <source>
        <dbReference type="SAM" id="MobiDB-lite"/>
    </source>
</evidence>
<feature type="region of interest" description="Disordered" evidence="9">
    <location>
        <begin position="136"/>
        <end position="157"/>
    </location>
</feature>
<reference evidence="12" key="1">
    <citation type="journal article" date="2014" name="Int. J. Syst. Evol. Microbiol.">
        <title>Complete genome of a new Firmicutes species belonging to the dominant human colonic microbiota ('Ruminococcus bicirculans') reveals two chromosomes and a selective capacity to utilize plant glucans.</title>
        <authorList>
            <consortium name="NISC Comparative Sequencing Program"/>
            <person name="Wegmann U."/>
            <person name="Louis P."/>
            <person name="Goesmann A."/>
            <person name="Henrissat B."/>
            <person name="Duncan S.H."/>
            <person name="Flint H.J."/>
        </authorList>
    </citation>
    <scope>NUCLEOTIDE SEQUENCE</scope>
    <source>
        <strain evidence="12">CGMCC 1.18437</strain>
    </source>
</reference>
<keyword evidence="3 13" id="KW-0378">Hydrolase</keyword>
<dbReference type="GO" id="GO:0051060">
    <property type="term" value="F:pullulanase activity"/>
    <property type="evidence" value="ECO:0007669"/>
    <property type="project" value="UniProtKB-EC"/>
</dbReference>
<feature type="domain" description="Glycosyl hydrolase family 13 catalytic" evidence="11">
    <location>
        <begin position="693"/>
        <end position="1083"/>
    </location>
</feature>
<dbReference type="SUPFAM" id="SSF81296">
    <property type="entry name" value="E set domains"/>
    <property type="match status" value="2"/>
</dbReference>
<feature type="chain" id="PRO_5030576060" description="pullulanase" evidence="10">
    <location>
        <begin position="21"/>
        <end position="1237"/>
    </location>
</feature>
<dbReference type="EMBL" id="JACHFK010000003">
    <property type="protein sequence ID" value="MBB5376253.1"/>
    <property type="molecule type" value="Genomic_DNA"/>
</dbReference>
<evidence type="ECO:0000256" key="7">
    <source>
        <dbReference type="ARBA" id="ARBA00029618"/>
    </source>
</evidence>
<evidence type="ECO:0000256" key="1">
    <source>
        <dbReference type="ARBA" id="ARBA00008061"/>
    </source>
</evidence>
<dbReference type="SUPFAM" id="SSF51445">
    <property type="entry name" value="(Trans)glycosidases"/>
    <property type="match status" value="1"/>
</dbReference>
<evidence type="ECO:0000256" key="2">
    <source>
        <dbReference type="ARBA" id="ARBA00022729"/>
    </source>
</evidence>
<dbReference type="Pfam" id="PF11852">
    <property type="entry name" value="Pullul_strch_C"/>
    <property type="match status" value="1"/>
</dbReference>
<evidence type="ECO:0000256" key="6">
    <source>
        <dbReference type="ARBA" id="ARBA00024062"/>
    </source>
</evidence>
<dbReference type="InterPro" id="IPR005323">
    <property type="entry name" value="CBM41_pullulanase"/>
</dbReference>
<dbReference type="GO" id="GO:0005975">
    <property type="term" value="P:carbohydrate metabolic process"/>
    <property type="evidence" value="ECO:0007669"/>
    <property type="project" value="InterPro"/>
</dbReference>
<evidence type="ECO:0000256" key="8">
    <source>
        <dbReference type="ARBA" id="ARBA00031076"/>
    </source>
</evidence>
<dbReference type="SUPFAM" id="SSF49452">
    <property type="entry name" value="Starch-binding domain-like"/>
    <property type="match status" value="3"/>
</dbReference>
<feature type="signal peptide" evidence="10">
    <location>
        <begin position="1"/>
        <end position="20"/>
    </location>
</feature>
<dbReference type="EC" id="3.2.1.41" evidence="6"/>
<dbReference type="InterPro" id="IPR024561">
    <property type="entry name" value="Pullul_strch_C"/>
</dbReference>
<dbReference type="PANTHER" id="PTHR43002">
    <property type="entry name" value="GLYCOGEN DEBRANCHING ENZYME"/>
    <property type="match status" value="1"/>
</dbReference>
<dbReference type="InterPro" id="IPR013780">
    <property type="entry name" value="Glyco_hydro_b"/>
</dbReference>
<dbReference type="InterPro" id="IPR017853">
    <property type="entry name" value="GH"/>
</dbReference>
<dbReference type="Gene3D" id="3.20.20.80">
    <property type="entry name" value="Glycosidases"/>
    <property type="match status" value="1"/>
</dbReference>
<dbReference type="Proteomes" id="UP000539473">
    <property type="component" value="Unassembled WGS sequence"/>
</dbReference>
<dbReference type="CDD" id="cd11341">
    <property type="entry name" value="AmyAc_Pullulanase_LD-like"/>
    <property type="match status" value="1"/>
</dbReference>
<dbReference type="CDD" id="cd10315">
    <property type="entry name" value="CBM41_pullulanase"/>
    <property type="match status" value="3"/>
</dbReference>
<dbReference type="InterPro" id="IPR004193">
    <property type="entry name" value="Glyco_hydro_13_N"/>
</dbReference>
<protein>
    <recommendedName>
        <fullName evidence="6">pullulanase</fullName>
        <ecNumber evidence="6">3.2.1.41</ecNumber>
    </recommendedName>
    <alternativeName>
        <fullName evidence="7">Alpha-dextrin endo-1,6-alpha-glucosidase</fullName>
    </alternativeName>
    <alternativeName>
        <fullName evidence="8">Pullulan 6-glucanohydrolase</fullName>
    </alternativeName>
</protein>
<name>A0A7W8KFN8_9DEIO</name>
<dbReference type="InterPro" id="IPR013783">
    <property type="entry name" value="Ig-like_fold"/>
</dbReference>
<evidence type="ECO:0000313" key="12">
    <source>
        <dbReference type="EMBL" id="GHF39683.1"/>
    </source>
</evidence>
<dbReference type="SUPFAM" id="SSF51011">
    <property type="entry name" value="Glycosyl hydrolase domain"/>
    <property type="match status" value="1"/>
</dbReference>
<dbReference type="Pfam" id="PF17967">
    <property type="entry name" value="Pullulanase_N2"/>
    <property type="match status" value="1"/>
</dbReference>
<dbReference type="InterPro" id="IPR011839">
    <property type="entry name" value="Pullul_strch"/>
</dbReference>
<organism evidence="13 14">
    <name type="scientific">Deinococcus metalli</name>
    <dbReference type="NCBI Taxonomy" id="1141878"/>
    <lineage>
        <taxon>Bacteria</taxon>
        <taxon>Thermotogati</taxon>
        <taxon>Deinococcota</taxon>
        <taxon>Deinococci</taxon>
        <taxon>Deinococcales</taxon>
        <taxon>Deinococcaceae</taxon>
        <taxon>Deinococcus</taxon>
    </lineage>
</organism>
<evidence type="ECO:0000256" key="10">
    <source>
        <dbReference type="SAM" id="SignalP"/>
    </source>
</evidence>
<proteinExistence type="inferred from homology"/>
<comment type="catalytic activity">
    <reaction evidence="5">
        <text>Hydrolysis of (1-&gt;6)-alpha-D-glucosidic linkages in pullulan, amylopectin and glycogen, and in the alpha- and beta-limit dextrins of amylopectin and glycogen.</text>
        <dbReference type="EC" id="3.2.1.41"/>
    </reaction>
</comment>
<dbReference type="Gene3D" id="2.60.40.10">
    <property type="entry name" value="Immunoglobulins"/>
    <property type="match status" value="1"/>
</dbReference>
<gene>
    <name evidence="12" type="ORF">GCM10017781_15290</name>
    <name evidence="13" type="ORF">HNQ07_001710</name>
</gene>
<dbReference type="Gene3D" id="2.60.40.1180">
    <property type="entry name" value="Golgi alpha-mannosidase II"/>
    <property type="match status" value="1"/>
</dbReference>
<dbReference type="Pfam" id="PF02922">
    <property type="entry name" value="CBM_48"/>
    <property type="match status" value="1"/>
</dbReference>
<dbReference type="Pfam" id="PF03714">
    <property type="entry name" value="PUD"/>
    <property type="match status" value="3"/>
</dbReference>
<keyword evidence="15" id="KW-1185">Reference proteome</keyword>
<comment type="caution">
    <text evidence="13">The sequence shown here is derived from an EMBL/GenBank/DDBJ whole genome shotgun (WGS) entry which is preliminary data.</text>
</comment>
<reference evidence="13 14" key="3">
    <citation type="submission" date="2020-08" db="EMBL/GenBank/DDBJ databases">
        <title>Genomic Encyclopedia of Type Strains, Phase IV (KMG-IV): sequencing the most valuable type-strain genomes for metagenomic binning, comparative biology and taxonomic classification.</title>
        <authorList>
            <person name="Goeker M."/>
        </authorList>
    </citation>
    <scope>NUCLEOTIDE SEQUENCE [LARGE SCALE GENOMIC DNA]</scope>
    <source>
        <strain evidence="13 14">DSM 27521</strain>
    </source>
</reference>
<dbReference type="GO" id="GO:0030246">
    <property type="term" value="F:carbohydrate binding"/>
    <property type="evidence" value="ECO:0007669"/>
    <property type="project" value="InterPro"/>
</dbReference>
<evidence type="ECO:0000256" key="3">
    <source>
        <dbReference type="ARBA" id="ARBA00022801"/>
    </source>
</evidence>
<dbReference type="EMBL" id="BNAJ01000003">
    <property type="protein sequence ID" value="GHF39683.1"/>
    <property type="molecule type" value="Genomic_DNA"/>
</dbReference>
<reference evidence="15" key="2">
    <citation type="journal article" date="2019" name="Int. J. Syst. Evol. Microbiol.">
        <title>The Global Catalogue of Microorganisms (GCM) 10K type strain sequencing project: providing services to taxonomists for standard genome sequencing and annotation.</title>
        <authorList>
            <consortium name="The Broad Institute Genomics Platform"/>
            <consortium name="The Broad Institute Genome Sequencing Center for Infectious Disease"/>
            <person name="Wu L."/>
            <person name="Ma J."/>
        </authorList>
    </citation>
    <scope>NUCLEOTIDE SEQUENCE [LARGE SCALE GENOMIC DNA]</scope>
    <source>
        <strain evidence="15">CGMCC 1.18437</strain>
    </source>
</reference>
<evidence type="ECO:0000313" key="13">
    <source>
        <dbReference type="EMBL" id="MBB5376253.1"/>
    </source>
</evidence>
<dbReference type="RefSeq" id="WP_184110640.1">
    <property type="nucleotide sequence ID" value="NZ_BNAJ01000003.1"/>
</dbReference>
<reference evidence="12" key="4">
    <citation type="submission" date="2024-05" db="EMBL/GenBank/DDBJ databases">
        <authorList>
            <person name="Sun Q."/>
            <person name="Zhou Y."/>
        </authorList>
    </citation>
    <scope>NUCLEOTIDE SEQUENCE</scope>
    <source>
        <strain evidence="12">CGMCC 1.18437</strain>
    </source>
</reference>
<evidence type="ECO:0000256" key="4">
    <source>
        <dbReference type="ARBA" id="ARBA00023295"/>
    </source>
</evidence>
<comment type="similarity">
    <text evidence="1">Belongs to the glycosyl hydrolase 13 family.</text>
</comment>
<keyword evidence="2 10" id="KW-0732">Signal</keyword>
<dbReference type="Gene3D" id="2.60.40.1130">
    <property type="entry name" value="Rab geranylgeranyltransferase alpha-subunit, insert domain"/>
    <property type="match status" value="1"/>
</dbReference>
<evidence type="ECO:0000256" key="5">
    <source>
        <dbReference type="ARBA" id="ARBA00023965"/>
    </source>
</evidence>
<dbReference type="InterPro" id="IPR040671">
    <property type="entry name" value="Pullulanase_N2"/>
</dbReference>
<sequence>MRRPATFLTFALLASAAAQSALPPNTARIHYQRPDGNYTGWSLHAWEDTTATLTWDKPLVQTGKDDWGAYFDVPLKTGAQKVAFIIHKGDTKDPGPDLFLDLSRGRELFLKSGSANVAYAKGAPLNVDATKAPAAQAAPAAPATPAPTTAPAPASTAQPIPANVLRVRYVRPDGQYTGWGLHVWEDTTATVAWDKPLPQTGVDAGGAYWDVPLKPGAAKVGFIVHRGDEKDPGPDLFADPTKGHEVTVTSGKADFAYGAPAALSDPPVPAGSVRINYYRPDGQYGGWGLHAWEDTTATVTWDKPLNQTGKSSFGVYWDVPMKTDWTKLGFLIHKGDEKDPGPDMLLTREMGTQAWIVSGNAAVNTTRPDTTVRVVGDLSKQQAIMLSATQLAVKPELAQPGAFLTLHVSLDAGLKLGADGVSGGSTITLEEVPGGLSTAQKAKVPYLAGYRLLQVRAEDRAKIAGALRGQLAVSSVMPDGTVLDATGVQTAWALDDVAAYDGPLGVTWQGAVPTLRLWAPTAQDVKLRLSNADGQGERTVAMTRDAKGVWSAAGNQSWRGLGYRYEVKVYAPSTGKIETNVVTDPYAVALSVNSARSVIVDLNDAAQKPAGWDALKKPALRSAGDLSFYELHLRDFSAADPTVPAAQRGTYLAFTQSGSAGMTHLRALADAGLKAIHLLPTFDIATIEEDKSKWKVTPDLSAFPPDSEEQQKAVNAVKDADAYNWGYDPYHYMVPEGSYAVNAAQRTKEYRQMVMALNGAGLRVVQDVVFNHTAASGQAERSVLDRVVPGYYHRLNANGGVENSTCCANTATEHTMMRRLMVDTLVLMARAYKIDGFRFDLMGHHMVADMQAVRRALDALTVQKDGVDGRAIYLYGEGWNFGEVQGNQRGVNATQLNLYGQGIGTFNDRVRDAVRGGNPFGGLQDQGFATGLFTVPNGQPQNTDRARALKLADQVRIGLTGNLRDFKFTDASGQTVTGAQVDYGGQPTGYAASPREAITYVSAHDNQTLFDAVLLKAPKTATGAQRTRMQNLANSVVLLGQGLPFSYAGDDILRSKSFDTDSYNSGDWFNTLDWSLKTNGFGRGLPPAEKNSGNWPLYRAILGDPAMRVTPANIVRAFDHYREMLRVRYSSTLFRLDTAAQVQQALTFLNTGPQQQPGVIAVKLSGAVSSTNPYRNIVVVFNGSGAPVTVTNPALQGLNLTLHPALAASTDAAVKTSRYAGSAVTVPGLTTAVFVGK</sequence>
<evidence type="ECO:0000313" key="14">
    <source>
        <dbReference type="Proteomes" id="UP000539473"/>
    </source>
</evidence>
<dbReference type="Proteomes" id="UP000619376">
    <property type="component" value="Unassembled WGS sequence"/>
</dbReference>
<dbReference type="AlphaFoldDB" id="A0A7W8KFN8"/>
<dbReference type="InterPro" id="IPR006047">
    <property type="entry name" value="GH13_cat_dom"/>
</dbReference>
<accession>A0A7W8KFN8</accession>
<dbReference type="InterPro" id="IPR013784">
    <property type="entry name" value="Carb-bd-like_fold"/>
</dbReference>
<keyword evidence="4 13" id="KW-0326">Glycosidase</keyword>
<dbReference type="SMART" id="SM00642">
    <property type="entry name" value="Aamy"/>
    <property type="match status" value="1"/>
</dbReference>
<dbReference type="NCBIfam" id="TIGR02103">
    <property type="entry name" value="pullul_strch"/>
    <property type="match status" value="1"/>
</dbReference>
<dbReference type="Gene3D" id="2.60.40.1110">
    <property type="match status" value="3"/>
</dbReference>
<dbReference type="InterPro" id="IPR014756">
    <property type="entry name" value="Ig_E-set"/>
</dbReference>
<dbReference type="CDD" id="cd02860">
    <property type="entry name" value="E_set_Pullulanase"/>
    <property type="match status" value="1"/>
</dbReference>